<dbReference type="Proteomes" id="UP000198281">
    <property type="component" value="Unassembled WGS sequence"/>
</dbReference>
<protein>
    <submittedName>
        <fullName evidence="3">Anti-sigma regulatory factor (Ser/Thr protein kinase)</fullName>
    </submittedName>
</protein>
<keyword evidence="4" id="KW-1185">Reference proteome</keyword>
<feature type="domain" description="Histidine kinase/HSP90-like ATPase" evidence="2">
    <location>
        <begin position="12"/>
        <end position="127"/>
    </location>
</feature>
<dbReference type="OrthoDB" id="7564094at2"/>
<organism evidence="3 4">
    <name type="scientific">Edaphosphingomonas laterariae</name>
    <dbReference type="NCBI Taxonomy" id="861865"/>
    <lineage>
        <taxon>Bacteria</taxon>
        <taxon>Pseudomonadati</taxon>
        <taxon>Pseudomonadota</taxon>
        <taxon>Alphaproteobacteria</taxon>
        <taxon>Sphingomonadales</taxon>
        <taxon>Rhizorhabdaceae</taxon>
        <taxon>Edaphosphingomonas</taxon>
    </lineage>
</organism>
<keyword evidence="3" id="KW-0808">Transferase</keyword>
<dbReference type="SUPFAM" id="SSF55874">
    <property type="entry name" value="ATPase domain of HSP90 chaperone/DNA topoisomerase II/histidine kinase"/>
    <property type="match status" value="1"/>
</dbReference>
<reference evidence="4" key="1">
    <citation type="submission" date="2017-06" db="EMBL/GenBank/DDBJ databases">
        <authorList>
            <person name="Varghese N."/>
            <person name="Submissions S."/>
        </authorList>
    </citation>
    <scope>NUCLEOTIDE SEQUENCE [LARGE SCALE GENOMIC DNA]</scope>
    <source>
        <strain evidence="4">LNB2</strain>
    </source>
</reference>
<dbReference type="Gene3D" id="3.30.565.10">
    <property type="entry name" value="Histidine kinase-like ATPase, C-terminal domain"/>
    <property type="match status" value="1"/>
</dbReference>
<dbReference type="PANTHER" id="PTHR35526">
    <property type="entry name" value="ANTI-SIGMA-F FACTOR RSBW-RELATED"/>
    <property type="match status" value="1"/>
</dbReference>
<dbReference type="InterPro" id="IPR036890">
    <property type="entry name" value="HATPase_C_sf"/>
</dbReference>
<dbReference type="GO" id="GO:0004674">
    <property type="term" value="F:protein serine/threonine kinase activity"/>
    <property type="evidence" value="ECO:0007669"/>
    <property type="project" value="UniProtKB-KW"/>
</dbReference>
<dbReference type="CDD" id="cd16936">
    <property type="entry name" value="HATPase_RsbW-like"/>
    <property type="match status" value="1"/>
</dbReference>
<evidence type="ECO:0000259" key="2">
    <source>
        <dbReference type="Pfam" id="PF13581"/>
    </source>
</evidence>
<dbReference type="RefSeq" id="WP_089218865.1">
    <property type="nucleotide sequence ID" value="NZ_FZOS01000005.1"/>
</dbReference>
<dbReference type="AlphaFoldDB" id="A0A239E197"/>
<keyword evidence="3" id="KW-0418">Kinase</keyword>
<accession>A0A239E197</accession>
<evidence type="ECO:0000313" key="3">
    <source>
        <dbReference type="EMBL" id="SNS38279.1"/>
    </source>
</evidence>
<dbReference type="EMBL" id="FZOS01000005">
    <property type="protein sequence ID" value="SNS38279.1"/>
    <property type="molecule type" value="Genomic_DNA"/>
</dbReference>
<name>A0A239E197_9SPHN</name>
<dbReference type="InterPro" id="IPR050267">
    <property type="entry name" value="Anti-sigma-factor_SerPK"/>
</dbReference>
<keyword evidence="1" id="KW-0723">Serine/threonine-protein kinase</keyword>
<dbReference type="InterPro" id="IPR003594">
    <property type="entry name" value="HATPase_dom"/>
</dbReference>
<evidence type="ECO:0000256" key="1">
    <source>
        <dbReference type="ARBA" id="ARBA00022527"/>
    </source>
</evidence>
<gene>
    <name evidence="3" type="ORF">SAMN06295912_105151</name>
</gene>
<dbReference type="PANTHER" id="PTHR35526:SF3">
    <property type="entry name" value="ANTI-SIGMA-F FACTOR RSBW"/>
    <property type="match status" value="1"/>
</dbReference>
<dbReference type="Pfam" id="PF13581">
    <property type="entry name" value="HATPase_c_2"/>
    <property type="match status" value="1"/>
</dbReference>
<evidence type="ECO:0000313" key="4">
    <source>
        <dbReference type="Proteomes" id="UP000198281"/>
    </source>
</evidence>
<proteinExistence type="predicted"/>
<sequence length="136" mass="14086">MRSGDNLAISVPAGPGAAVRAIAAAHDYCDRTGCDDDARAHIAIIVEELVLNIVEHGGAALGDPIHILLEQVGEGTQLTLTDGGTFFDPREAEAPGLAPPERGGGAGIALILAWAEIRSYVAEGGRNRMVLLIPAR</sequence>